<dbReference type="PATRIC" id="fig|1315283.4.peg.960"/>
<evidence type="ECO:0008006" key="4">
    <source>
        <dbReference type="Google" id="ProtNLM"/>
    </source>
</evidence>
<proteinExistence type="predicted"/>
<dbReference type="RefSeq" id="WP_058372896.1">
    <property type="nucleotide sequence ID" value="NZ_CP011034.1"/>
</dbReference>
<gene>
    <name evidence="2" type="ORF">PTRA_a1101</name>
</gene>
<dbReference type="Proteomes" id="UP000065261">
    <property type="component" value="Chromosome I"/>
</dbReference>
<dbReference type="OrthoDB" id="6195578at2"/>
<evidence type="ECO:0000313" key="2">
    <source>
        <dbReference type="EMBL" id="ALS32365.1"/>
    </source>
</evidence>
<evidence type="ECO:0000256" key="1">
    <source>
        <dbReference type="SAM" id="Phobius"/>
    </source>
</evidence>
<sequence length="252" mass="28347">MDELEFRRRTIAQPNDIDNELTEFAKDNSERQRFINDMKDFDKYLQSAANDVPVPENLAERILLNTSLKEKAQQQAQIPANKNVIASRSRFKFDRVHLALAASFVVTISAFFFSSGQNTPYGAGEHALAHVYHEINSLDKTQAISLQSVNEKLALLGGQLSELPGKITYAMFCDFKGEKGIHLVFESDFGPMTVFIVPTKNKVFEMGSDDFHDDRFEGHINRGQQADTVLIASLGAPVNMYNERVSGAIRWL</sequence>
<accession>A0A0U2V2R7</accession>
<reference evidence="2 3" key="1">
    <citation type="submission" date="2015-03" db="EMBL/GenBank/DDBJ databases">
        <authorList>
            <person name="Murphy D."/>
        </authorList>
    </citation>
    <scope>NUCLEOTIDE SEQUENCE [LARGE SCALE GENOMIC DNA]</scope>
    <source>
        <strain evidence="2 3">KMM 520</strain>
    </source>
</reference>
<protein>
    <recommendedName>
        <fullName evidence="4">DUF3379 domain-containing protein</fullName>
    </recommendedName>
</protein>
<keyword evidence="1" id="KW-1133">Transmembrane helix</keyword>
<keyword evidence="1" id="KW-0812">Transmembrane</keyword>
<keyword evidence="1" id="KW-0472">Membrane</keyword>
<dbReference type="Pfam" id="PF11859">
    <property type="entry name" value="DUF3379"/>
    <property type="match status" value="1"/>
</dbReference>
<dbReference type="KEGG" id="ptn:PTRA_a1101"/>
<evidence type="ECO:0000313" key="3">
    <source>
        <dbReference type="Proteomes" id="UP000065261"/>
    </source>
</evidence>
<dbReference type="EMBL" id="CP011034">
    <property type="protein sequence ID" value="ALS32365.1"/>
    <property type="molecule type" value="Genomic_DNA"/>
</dbReference>
<dbReference type="AlphaFoldDB" id="A0A0U2V2R7"/>
<dbReference type="InterPro" id="IPR021806">
    <property type="entry name" value="DUF3379"/>
</dbReference>
<organism evidence="2">
    <name type="scientific">Pseudoalteromonas translucida KMM 520</name>
    <dbReference type="NCBI Taxonomy" id="1315283"/>
    <lineage>
        <taxon>Bacteria</taxon>
        <taxon>Pseudomonadati</taxon>
        <taxon>Pseudomonadota</taxon>
        <taxon>Gammaproteobacteria</taxon>
        <taxon>Alteromonadales</taxon>
        <taxon>Pseudoalteromonadaceae</taxon>
        <taxon>Pseudoalteromonas</taxon>
    </lineage>
</organism>
<feature type="transmembrane region" description="Helical" evidence="1">
    <location>
        <begin position="96"/>
        <end position="113"/>
    </location>
</feature>
<name>A0A0U2V2R7_9GAMM</name>